<dbReference type="Proteomes" id="UP000826656">
    <property type="component" value="Unassembled WGS sequence"/>
</dbReference>
<dbReference type="Pfam" id="PF13456">
    <property type="entry name" value="RVT_3"/>
    <property type="match status" value="1"/>
</dbReference>
<name>A0ABQ7UES6_SOLTU</name>
<dbReference type="InterPro" id="IPR052929">
    <property type="entry name" value="RNase_H-like_EbsB-rel"/>
</dbReference>
<dbReference type="Gene3D" id="3.30.420.10">
    <property type="entry name" value="Ribonuclease H-like superfamily/Ribonuclease H"/>
    <property type="match status" value="1"/>
</dbReference>
<reference evidence="2 3" key="1">
    <citation type="journal article" date="2021" name="bioRxiv">
        <title>Chromosome-scale and haplotype-resolved genome assembly of a tetraploid potato cultivar.</title>
        <authorList>
            <person name="Sun H."/>
            <person name="Jiao W.-B."/>
            <person name="Krause K."/>
            <person name="Campoy J.A."/>
            <person name="Goel M."/>
            <person name="Folz-Donahue K."/>
            <person name="Kukat C."/>
            <person name="Huettel B."/>
            <person name="Schneeberger K."/>
        </authorList>
    </citation>
    <scope>NUCLEOTIDE SEQUENCE [LARGE SCALE GENOMIC DNA]</scope>
    <source>
        <strain evidence="2">SolTubOtavaFocal</strain>
        <tissue evidence="2">Leaves</tissue>
    </source>
</reference>
<keyword evidence="3" id="KW-1185">Reference proteome</keyword>
<dbReference type="InterPro" id="IPR044730">
    <property type="entry name" value="RNase_H-like_dom_plant"/>
</dbReference>
<dbReference type="PANTHER" id="PTHR47074:SF71">
    <property type="entry name" value="RNASE H TYPE-1 DOMAIN-CONTAINING PROTEIN"/>
    <property type="match status" value="1"/>
</dbReference>
<dbReference type="CDD" id="cd06222">
    <property type="entry name" value="RNase_H_like"/>
    <property type="match status" value="1"/>
</dbReference>
<accession>A0ABQ7UES6</accession>
<evidence type="ECO:0000313" key="2">
    <source>
        <dbReference type="EMBL" id="KAH0748110.1"/>
    </source>
</evidence>
<comment type="caution">
    <text evidence="2">The sequence shown here is derived from an EMBL/GenBank/DDBJ whole genome shotgun (WGS) entry which is preliminary data.</text>
</comment>
<evidence type="ECO:0000313" key="3">
    <source>
        <dbReference type="Proteomes" id="UP000826656"/>
    </source>
</evidence>
<dbReference type="PANTHER" id="PTHR47074">
    <property type="entry name" value="BNAC02G40300D PROTEIN"/>
    <property type="match status" value="1"/>
</dbReference>
<sequence>MSLRMTFPSFEIGLGGIVRDHTGRMIMAFSIPSSCSSNNLAEALTARFEILWCLQQGFHNCYFELDSKLVVDMVRNGQATNLKIKGVVEDIIQAVAKMNCELICITIGGISLSYQ</sequence>
<dbReference type="InterPro" id="IPR036397">
    <property type="entry name" value="RNaseH_sf"/>
</dbReference>
<evidence type="ECO:0000259" key="1">
    <source>
        <dbReference type="Pfam" id="PF13456"/>
    </source>
</evidence>
<dbReference type="InterPro" id="IPR002156">
    <property type="entry name" value="RNaseH_domain"/>
</dbReference>
<dbReference type="EMBL" id="JAIVGD010000019">
    <property type="protein sequence ID" value="KAH0748110.1"/>
    <property type="molecule type" value="Genomic_DNA"/>
</dbReference>
<feature type="domain" description="RNase H type-1" evidence="1">
    <location>
        <begin position="13"/>
        <end position="98"/>
    </location>
</feature>
<dbReference type="SUPFAM" id="SSF53098">
    <property type="entry name" value="Ribonuclease H-like"/>
    <property type="match status" value="1"/>
</dbReference>
<proteinExistence type="predicted"/>
<organism evidence="2 3">
    <name type="scientific">Solanum tuberosum</name>
    <name type="common">Potato</name>
    <dbReference type="NCBI Taxonomy" id="4113"/>
    <lineage>
        <taxon>Eukaryota</taxon>
        <taxon>Viridiplantae</taxon>
        <taxon>Streptophyta</taxon>
        <taxon>Embryophyta</taxon>
        <taxon>Tracheophyta</taxon>
        <taxon>Spermatophyta</taxon>
        <taxon>Magnoliopsida</taxon>
        <taxon>eudicotyledons</taxon>
        <taxon>Gunneridae</taxon>
        <taxon>Pentapetalae</taxon>
        <taxon>asterids</taxon>
        <taxon>lamiids</taxon>
        <taxon>Solanales</taxon>
        <taxon>Solanaceae</taxon>
        <taxon>Solanoideae</taxon>
        <taxon>Solaneae</taxon>
        <taxon>Solanum</taxon>
    </lineage>
</organism>
<dbReference type="InterPro" id="IPR012337">
    <property type="entry name" value="RNaseH-like_sf"/>
</dbReference>
<protein>
    <recommendedName>
        <fullName evidence="1">RNase H type-1 domain-containing protein</fullName>
    </recommendedName>
</protein>
<gene>
    <name evidence="2" type="ORF">KY290_027342</name>
</gene>